<dbReference type="AlphaFoldDB" id="A0A5J4WEB6"/>
<keyword evidence="1" id="KW-0472">Membrane</keyword>
<evidence type="ECO:0000313" key="2">
    <source>
        <dbReference type="EMBL" id="KAA6393304.1"/>
    </source>
</evidence>
<evidence type="ECO:0000313" key="3">
    <source>
        <dbReference type="Proteomes" id="UP000324800"/>
    </source>
</evidence>
<name>A0A5J4WEB6_9EUKA</name>
<reference evidence="2 3" key="1">
    <citation type="submission" date="2019-03" db="EMBL/GenBank/DDBJ databases">
        <title>Single cell metagenomics reveals metabolic interactions within the superorganism composed of flagellate Streblomastix strix and complex community of Bacteroidetes bacteria on its surface.</title>
        <authorList>
            <person name="Treitli S.C."/>
            <person name="Kolisko M."/>
            <person name="Husnik F."/>
            <person name="Keeling P."/>
            <person name="Hampl V."/>
        </authorList>
    </citation>
    <scope>NUCLEOTIDE SEQUENCE [LARGE SCALE GENOMIC DNA]</scope>
    <source>
        <strain evidence="2">ST1C</strain>
    </source>
</reference>
<feature type="transmembrane region" description="Helical" evidence="1">
    <location>
        <begin position="45"/>
        <end position="67"/>
    </location>
</feature>
<dbReference type="Proteomes" id="UP000324800">
    <property type="component" value="Unassembled WGS sequence"/>
</dbReference>
<gene>
    <name evidence="2" type="ORF">EZS28_011172</name>
</gene>
<keyword evidence="1" id="KW-0812">Transmembrane</keyword>
<keyword evidence="1" id="KW-1133">Transmembrane helix</keyword>
<sequence length="114" mass="12409">MDSEYSYRDSKKIVSIDLPQNSLSGVLLNYAQTVLDHLSQHTVAVLMPSLAGVFLHALLACTARFLLQGQISDGCIRNIIVRQQDQQQTLPSAFDVINANSSSPNGVIQSHGID</sequence>
<proteinExistence type="predicted"/>
<protein>
    <submittedName>
        <fullName evidence="2">Uncharacterized protein</fullName>
    </submittedName>
</protein>
<organism evidence="2 3">
    <name type="scientific">Streblomastix strix</name>
    <dbReference type="NCBI Taxonomy" id="222440"/>
    <lineage>
        <taxon>Eukaryota</taxon>
        <taxon>Metamonada</taxon>
        <taxon>Preaxostyla</taxon>
        <taxon>Oxymonadida</taxon>
        <taxon>Streblomastigidae</taxon>
        <taxon>Streblomastix</taxon>
    </lineage>
</organism>
<accession>A0A5J4WEB6</accession>
<comment type="caution">
    <text evidence="2">The sequence shown here is derived from an EMBL/GenBank/DDBJ whole genome shotgun (WGS) entry which is preliminary data.</text>
</comment>
<evidence type="ECO:0000256" key="1">
    <source>
        <dbReference type="SAM" id="Phobius"/>
    </source>
</evidence>
<dbReference type="EMBL" id="SNRW01002274">
    <property type="protein sequence ID" value="KAA6393304.1"/>
    <property type="molecule type" value="Genomic_DNA"/>
</dbReference>